<evidence type="ECO:0000313" key="2">
    <source>
        <dbReference type="EMBL" id="QDZ17523.1"/>
    </source>
</evidence>
<gene>
    <name evidence="2" type="ORF">A3770_01p00410</name>
</gene>
<sequence>MGTRGMGASLRELMGEEGGEERGRKGGERGEEERKNDLRYFIKTKKGEAVDIIKAAILSRPSARRSSPLKASGEQRYQIESYGGQDRRYESPLAGRLSELLGTDLPGEDGTSRDVVIASNSTQVQEWSPASAMRIARLKARDCDIVPRTAITKSRKKKGAKRSLALDH</sequence>
<feature type="region of interest" description="Disordered" evidence="1">
    <location>
        <begin position="1"/>
        <end position="36"/>
    </location>
</feature>
<evidence type="ECO:0000256" key="1">
    <source>
        <dbReference type="SAM" id="MobiDB-lite"/>
    </source>
</evidence>
<name>A0A5B8MAX1_9CHLO</name>
<keyword evidence="3" id="KW-1185">Reference proteome</keyword>
<protein>
    <submittedName>
        <fullName evidence="2">Uncharacterized protein</fullName>
    </submittedName>
</protein>
<feature type="compositionally biased region" description="Low complexity" evidence="1">
    <location>
        <begin position="61"/>
        <end position="72"/>
    </location>
</feature>
<feature type="region of interest" description="Disordered" evidence="1">
    <location>
        <begin position="61"/>
        <end position="85"/>
    </location>
</feature>
<evidence type="ECO:0000313" key="3">
    <source>
        <dbReference type="Proteomes" id="UP000316726"/>
    </source>
</evidence>
<dbReference type="AlphaFoldDB" id="A0A5B8MAX1"/>
<dbReference type="Proteomes" id="UP000316726">
    <property type="component" value="Chromosome 1"/>
</dbReference>
<accession>A0A5B8MAX1</accession>
<feature type="compositionally biased region" description="Basic and acidic residues" evidence="1">
    <location>
        <begin position="20"/>
        <end position="36"/>
    </location>
</feature>
<proteinExistence type="predicted"/>
<reference evidence="2 3" key="1">
    <citation type="submission" date="2018-07" db="EMBL/GenBank/DDBJ databases">
        <title>The complete nuclear genome of the prasinophyte Chloropicon primus (CCMP1205).</title>
        <authorList>
            <person name="Pombert J.-F."/>
            <person name="Otis C."/>
            <person name="Turmel M."/>
            <person name="Lemieux C."/>
        </authorList>
    </citation>
    <scope>NUCLEOTIDE SEQUENCE [LARGE SCALE GENOMIC DNA]</scope>
    <source>
        <strain evidence="2 3">CCMP1205</strain>
    </source>
</reference>
<dbReference type="EMBL" id="CP031034">
    <property type="protein sequence ID" value="QDZ17523.1"/>
    <property type="molecule type" value="Genomic_DNA"/>
</dbReference>
<organism evidence="2 3">
    <name type="scientific">Chloropicon primus</name>
    <dbReference type="NCBI Taxonomy" id="1764295"/>
    <lineage>
        <taxon>Eukaryota</taxon>
        <taxon>Viridiplantae</taxon>
        <taxon>Chlorophyta</taxon>
        <taxon>Chloropicophyceae</taxon>
        <taxon>Chloropicales</taxon>
        <taxon>Chloropicaceae</taxon>
        <taxon>Chloropicon</taxon>
    </lineage>
</organism>